<reference evidence="2" key="1">
    <citation type="submission" date="2022-01" db="EMBL/GenBank/DDBJ databases">
        <title>Genome Sequence Resource for Two Populations of Ditylenchus destructor, the Migratory Endoparasitic Phytonematode.</title>
        <authorList>
            <person name="Zhang H."/>
            <person name="Lin R."/>
            <person name="Xie B."/>
        </authorList>
    </citation>
    <scope>NUCLEOTIDE SEQUENCE</scope>
    <source>
        <strain evidence="2">BazhouSP</strain>
    </source>
</reference>
<dbReference type="AlphaFoldDB" id="A0AAD4NJD5"/>
<keyword evidence="1" id="KW-1133">Transmembrane helix</keyword>
<feature type="transmembrane region" description="Helical" evidence="1">
    <location>
        <begin position="91"/>
        <end position="113"/>
    </location>
</feature>
<name>A0AAD4NJD5_9BILA</name>
<keyword evidence="1" id="KW-0472">Membrane</keyword>
<comment type="caution">
    <text evidence="2">The sequence shown here is derived from an EMBL/GenBank/DDBJ whole genome shotgun (WGS) entry which is preliminary data.</text>
</comment>
<proteinExistence type="predicted"/>
<protein>
    <recommendedName>
        <fullName evidence="4">MARVEL domain-containing protein</fullName>
    </recommendedName>
</protein>
<feature type="transmembrane region" description="Helical" evidence="1">
    <location>
        <begin position="125"/>
        <end position="147"/>
    </location>
</feature>
<feature type="transmembrane region" description="Helical" evidence="1">
    <location>
        <begin position="59"/>
        <end position="79"/>
    </location>
</feature>
<sequence length="158" mass="17616">MAVVARSTVTTTRTSSSGGRFAKVIPLWTIKLVTAILGAVILVLILLQPRDMWSYYSRTFIIITLTCGFLLGWSVPSVLRQFLPFYRVDMLLHTIIATLAIVSLIVCAIYLIDNEKYSRSEQYRLMVGIGVCLAVESVIFAVLAIWICFGNYTIVDTA</sequence>
<evidence type="ECO:0000256" key="1">
    <source>
        <dbReference type="SAM" id="Phobius"/>
    </source>
</evidence>
<feature type="transmembrane region" description="Helical" evidence="1">
    <location>
        <begin position="25"/>
        <end position="47"/>
    </location>
</feature>
<dbReference type="EMBL" id="JAKKPZ010000002">
    <property type="protein sequence ID" value="KAI1726486.1"/>
    <property type="molecule type" value="Genomic_DNA"/>
</dbReference>
<dbReference type="Proteomes" id="UP001201812">
    <property type="component" value="Unassembled WGS sequence"/>
</dbReference>
<keyword evidence="1" id="KW-0812">Transmembrane</keyword>
<evidence type="ECO:0000313" key="3">
    <source>
        <dbReference type="Proteomes" id="UP001201812"/>
    </source>
</evidence>
<keyword evidence="3" id="KW-1185">Reference proteome</keyword>
<accession>A0AAD4NJD5</accession>
<gene>
    <name evidence="2" type="ORF">DdX_03206</name>
</gene>
<organism evidence="2 3">
    <name type="scientific">Ditylenchus destructor</name>
    <dbReference type="NCBI Taxonomy" id="166010"/>
    <lineage>
        <taxon>Eukaryota</taxon>
        <taxon>Metazoa</taxon>
        <taxon>Ecdysozoa</taxon>
        <taxon>Nematoda</taxon>
        <taxon>Chromadorea</taxon>
        <taxon>Rhabditida</taxon>
        <taxon>Tylenchina</taxon>
        <taxon>Tylenchomorpha</taxon>
        <taxon>Sphaerularioidea</taxon>
        <taxon>Anguinidae</taxon>
        <taxon>Anguininae</taxon>
        <taxon>Ditylenchus</taxon>
    </lineage>
</organism>
<evidence type="ECO:0008006" key="4">
    <source>
        <dbReference type="Google" id="ProtNLM"/>
    </source>
</evidence>
<evidence type="ECO:0000313" key="2">
    <source>
        <dbReference type="EMBL" id="KAI1726486.1"/>
    </source>
</evidence>